<dbReference type="PATRIC" id="fig|29422.6.peg.106"/>
<keyword evidence="2" id="KW-1185">Reference proteome</keyword>
<protein>
    <submittedName>
        <fullName evidence="1">Uncharacterized protein</fullName>
    </submittedName>
</protein>
<dbReference type="RefSeq" id="WP_058440227.1">
    <property type="nucleotide sequence ID" value="NZ_CAAAHU010000001.1"/>
</dbReference>
<name>A0A0W0SU11_9GAMM</name>
<sequence length="451" mass="51595">MKFAVTYCVLDQQVGSNPFWHSCLLLSRLDEPEGKMEITDQWGFYGVPTTGSRDSFLGKLKIKVGLDLDLQGNHGMLRHEEVRFLDAGCGLHGQTFELTEDKFKLLQQKCADMATNQEKAIREIVEPLALKGKPPEETRIYPHEQFSTHIFTLEKIRAQQEGRLPRLKPFELNLSMSFWGPNLNQSHTCKSQVLSLLDGILTEEQINRLTENGKHKAVPRYSGSMESIFLHSSGPLSTHKKHSGQEVYYRDGNNPDVKLYWTLPPQEVEFLSEDTRNLLKLPEEYCAEVKSVVSKLQRLEWLFINAELSPCYEDYRKNLIARIREHYEAFANVTPKKAQSKISGWLGYAWSLLSIPRDLDEESLLQKVRKAKILLNSLYMAVVDNFEIDLNLTSELQDNGSATEETYYNPLEAVAAYLKTEDKQQLCSLLGRSYLEPETTTENNLGSMTTM</sequence>
<dbReference type="Proteomes" id="UP000054742">
    <property type="component" value="Unassembled WGS sequence"/>
</dbReference>
<accession>A0A0W0SU11</accession>
<proteinExistence type="predicted"/>
<dbReference type="AlphaFoldDB" id="A0A0W0SU11"/>
<dbReference type="OrthoDB" id="5653303at2"/>
<comment type="caution">
    <text evidence="1">The sequence shown here is derived from an EMBL/GenBank/DDBJ whole genome shotgun (WGS) entry which is preliminary data.</text>
</comment>
<reference evidence="1 2" key="1">
    <citation type="submission" date="2015-11" db="EMBL/GenBank/DDBJ databases">
        <title>Genomic analysis of 38 Legionella species identifies large and diverse effector repertoires.</title>
        <authorList>
            <person name="Burstein D."/>
            <person name="Amaro F."/>
            <person name="Zusman T."/>
            <person name="Lifshitz Z."/>
            <person name="Cohen O."/>
            <person name="Gilbert J.A."/>
            <person name="Pupko T."/>
            <person name="Shuman H.A."/>
            <person name="Segal G."/>
        </authorList>
    </citation>
    <scope>NUCLEOTIDE SEQUENCE [LARGE SCALE GENOMIC DNA]</scope>
    <source>
        <strain evidence="1 2">ATCC 43878</strain>
    </source>
</reference>
<evidence type="ECO:0000313" key="2">
    <source>
        <dbReference type="Proteomes" id="UP000054742"/>
    </source>
</evidence>
<evidence type="ECO:0000313" key="1">
    <source>
        <dbReference type="EMBL" id="KTC86875.1"/>
    </source>
</evidence>
<gene>
    <name evidence="1" type="ORF">Lbru_0104</name>
</gene>
<organism evidence="1 2">
    <name type="scientific">Legionella brunensis</name>
    <dbReference type="NCBI Taxonomy" id="29422"/>
    <lineage>
        <taxon>Bacteria</taxon>
        <taxon>Pseudomonadati</taxon>
        <taxon>Pseudomonadota</taxon>
        <taxon>Gammaproteobacteria</taxon>
        <taxon>Legionellales</taxon>
        <taxon>Legionellaceae</taxon>
        <taxon>Legionella</taxon>
    </lineage>
</organism>
<dbReference type="EMBL" id="LNXV01000003">
    <property type="protein sequence ID" value="KTC86875.1"/>
    <property type="molecule type" value="Genomic_DNA"/>
</dbReference>